<dbReference type="PANTHER" id="PTHR43364:SF6">
    <property type="entry name" value="OXIDOREDUCTASE-RELATED"/>
    <property type="match status" value="1"/>
</dbReference>
<evidence type="ECO:0000313" key="2">
    <source>
        <dbReference type="EMBL" id="MCJ0741493.1"/>
    </source>
</evidence>
<dbReference type="InterPro" id="IPR050523">
    <property type="entry name" value="AKR_Detox_Biosynth"/>
</dbReference>
<comment type="caution">
    <text evidence="2">The sequence shown here is derived from an EMBL/GenBank/DDBJ whole genome shotgun (WGS) entry which is preliminary data.</text>
</comment>
<dbReference type="CDD" id="cd19081">
    <property type="entry name" value="AKR_AKR9C1"/>
    <property type="match status" value="1"/>
</dbReference>
<dbReference type="Pfam" id="PF00248">
    <property type="entry name" value="Aldo_ket_red"/>
    <property type="match status" value="1"/>
</dbReference>
<reference evidence="2" key="1">
    <citation type="submission" date="2022-03" db="EMBL/GenBank/DDBJ databases">
        <authorList>
            <person name="Woo C.Y."/>
        </authorList>
    </citation>
    <scope>NUCLEOTIDE SEQUENCE</scope>
    <source>
        <strain evidence="2">CYS-01</strain>
    </source>
</reference>
<feature type="domain" description="NADP-dependent oxidoreductase" evidence="1">
    <location>
        <begin position="16"/>
        <end position="314"/>
    </location>
</feature>
<dbReference type="InterPro" id="IPR036812">
    <property type="entry name" value="NAD(P)_OxRdtase_dom_sf"/>
</dbReference>
<organism evidence="2 3">
    <name type="scientific">Pedobacter montanisoli</name>
    <dbReference type="NCBI Taxonomy" id="2923277"/>
    <lineage>
        <taxon>Bacteria</taxon>
        <taxon>Pseudomonadati</taxon>
        <taxon>Bacteroidota</taxon>
        <taxon>Sphingobacteriia</taxon>
        <taxon>Sphingobacteriales</taxon>
        <taxon>Sphingobacteriaceae</taxon>
        <taxon>Pedobacter</taxon>
    </lineage>
</organism>
<dbReference type="EMBL" id="JALGBH010000001">
    <property type="protein sequence ID" value="MCJ0741493.1"/>
    <property type="molecule type" value="Genomic_DNA"/>
</dbReference>
<gene>
    <name evidence="2" type="ORF">MMF97_02140</name>
</gene>
<dbReference type="PANTHER" id="PTHR43364">
    <property type="entry name" value="NADH-SPECIFIC METHYLGLYOXAL REDUCTASE-RELATED"/>
    <property type="match status" value="1"/>
</dbReference>
<protein>
    <submittedName>
        <fullName evidence="2">Aldo/keto reductase</fullName>
    </submittedName>
</protein>
<sequence>MVKKLLGNTDLEVSQIAFGGNVFGWTIGEKESFELLNIYVGKGHNFIDTADVYSTWKPGNKGGESETIIGNWLKKHKNRDSIIIATKVGGIMSNDRKGLSSKYIIEAVEDSLQRLSTDYIDLYQSHYDDINTPIEETLNAYEHLIKAGKVRWVGASNFSKERLILSLKTSVENNLPTYQSLQPEYNLYDRENYERDFEQTCLKYNLGVITYFSLAAGFLTGKYYKGVDPEKSERGNRMKKYLNERGARIINGLTSIAQEYQVTEATIAIAWLVSKKSITSAITSATNPAQLNELLKATELSLSAENIAYLDEVSRY</sequence>
<evidence type="ECO:0000313" key="3">
    <source>
        <dbReference type="Proteomes" id="UP001165460"/>
    </source>
</evidence>
<name>A0ABS9ZT42_9SPHI</name>
<evidence type="ECO:0000259" key="1">
    <source>
        <dbReference type="Pfam" id="PF00248"/>
    </source>
</evidence>
<keyword evidence="3" id="KW-1185">Reference proteome</keyword>
<dbReference type="InterPro" id="IPR023210">
    <property type="entry name" value="NADP_OxRdtase_dom"/>
</dbReference>
<dbReference type="Gene3D" id="3.20.20.100">
    <property type="entry name" value="NADP-dependent oxidoreductase domain"/>
    <property type="match status" value="1"/>
</dbReference>
<dbReference type="Proteomes" id="UP001165460">
    <property type="component" value="Unassembled WGS sequence"/>
</dbReference>
<accession>A0ABS9ZT42</accession>
<proteinExistence type="predicted"/>
<dbReference type="SUPFAM" id="SSF51430">
    <property type="entry name" value="NAD(P)-linked oxidoreductase"/>
    <property type="match status" value="1"/>
</dbReference>